<evidence type="ECO:0000313" key="2">
    <source>
        <dbReference type="EMBL" id="KIJ91116.1"/>
    </source>
</evidence>
<sequence length="74" mass="8435">TKTTAREQKQPPPNENDCLRMKTAARKRKRRPRTDQATTSRGEQAHLPPPLISLFLIIGSRFHVDDGDVATKQR</sequence>
<dbReference type="AlphaFoldDB" id="A0A0C9X0P8"/>
<feature type="compositionally biased region" description="Basic residues" evidence="1">
    <location>
        <begin position="23"/>
        <end position="32"/>
    </location>
</feature>
<protein>
    <submittedName>
        <fullName evidence="2">Uncharacterized protein</fullName>
    </submittedName>
</protein>
<gene>
    <name evidence="2" type="ORF">K443DRAFT_115527</name>
</gene>
<feature type="region of interest" description="Disordered" evidence="1">
    <location>
        <begin position="1"/>
        <end position="49"/>
    </location>
</feature>
<keyword evidence="3" id="KW-1185">Reference proteome</keyword>
<organism evidence="2 3">
    <name type="scientific">Laccaria amethystina LaAM-08-1</name>
    <dbReference type="NCBI Taxonomy" id="1095629"/>
    <lineage>
        <taxon>Eukaryota</taxon>
        <taxon>Fungi</taxon>
        <taxon>Dikarya</taxon>
        <taxon>Basidiomycota</taxon>
        <taxon>Agaricomycotina</taxon>
        <taxon>Agaricomycetes</taxon>
        <taxon>Agaricomycetidae</taxon>
        <taxon>Agaricales</taxon>
        <taxon>Agaricineae</taxon>
        <taxon>Hydnangiaceae</taxon>
        <taxon>Laccaria</taxon>
    </lineage>
</organism>
<dbReference type="HOGENOM" id="CLU_2694517_0_0_1"/>
<accession>A0A0C9X0P8</accession>
<proteinExistence type="predicted"/>
<dbReference type="EMBL" id="KN839053">
    <property type="protein sequence ID" value="KIJ91116.1"/>
    <property type="molecule type" value="Genomic_DNA"/>
</dbReference>
<reference evidence="2 3" key="1">
    <citation type="submission" date="2014-04" db="EMBL/GenBank/DDBJ databases">
        <authorList>
            <consortium name="DOE Joint Genome Institute"/>
            <person name="Kuo A."/>
            <person name="Kohler A."/>
            <person name="Nagy L.G."/>
            <person name="Floudas D."/>
            <person name="Copeland A."/>
            <person name="Barry K.W."/>
            <person name="Cichocki N."/>
            <person name="Veneault-Fourrey C."/>
            <person name="LaButti K."/>
            <person name="Lindquist E.A."/>
            <person name="Lipzen A."/>
            <person name="Lundell T."/>
            <person name="Morin E."/>
            <person name="Murat C."/>
            <person name="Sun H."/>
            <person name="Tunlid A."/>
            <person name="Henrissat B."/>
            <person name="Grigoriev I.V."/>
            <person name="Hibbett D.S."/>
            <person name="Martin F."/>
            <person name="Nordberg H.P."/>
            <person name="Cantor M.N."/>
            <person name="Hua S.X."/>
        </authorList>
    </citation>
    <scope>NUCLEOTIDE SEQUENCE [LARGE SCALE GENOMIC DNA]</scope>
    <source>
        <strain evidence="2 3">LaAM-08-1</strain>
    </source>
</reference>
<evidence type="ECO:0000313" key="3">
    <source>
        <dbReference type="Proteomes" id="UP000054477"/>
    </source>
</evidence>
<feature type="non-terminal residue" evidence="2">
    <location>
        <position position="1"/>
    </location>
</feature>
<name>A0A0C9X0P8_9AGAR</name>
<evidence type="ECO:0000256" key="1">
    <source>
        <dbReference type="SAM" id="MobiDB-lite"/>
    </source>
</evidence>
<dbReference type="Proteomes" id="UP000054477">
    <property type="component" value="Unassembled WGS sequence"/>
</dbReference>
<reference evidence="3" key="2">
    <citation type="submission" date="2015-01" db="EMBL/GenBank/DDBJ databases">
        <title>Evolutionary Origins and Diversification of the Mycorrhizal Mutualists.</title>
        <authorList>
            <consortium name="DOE Joint Genome Institute"/>
            <consortium name="Mycorrhizal Genomics Consortium"/>
            <person name="Kohler A."/>
            <person name="Kuo A."/>
            <person name="Nagy L.G."/>
            <person name="Floudas D."/>
            <person name="Copeland A."/>
            <person name="Barry K.W."/>
            <person name="Cichocki N."/>
            <person name="Veneault-Fourrey C."/>
            <person name="LaButti K."/>
            <person name="Lindquist E.A."/>
            <person name="Lipzen A."/>
            <person name="Lundell T."/>
            <person name="Morin E."/>
            <person name="Murat C."/>
            <person name="Riley R."/>
            <person name="Ohm R."/>
            <person name="Sun H."/>
            <person name="Tunlid A."/>
            <person name="Henrissat B."/>
            <person name="Grigoriev I.V."/>
            <person name="Hibbett D.S."/>
            <person name="Martin F."/>
        </authorList>
    </citation>
    <scope>NUCLEOTIDE SEQUENCE [LARGE SCALE GENOMIC DNA]</scope>
    <source>
        <strain evidence="3">LaAM-08-1</strain>
    </source>
</reference>